<sequence length="218" mass="23374">MTGTVGTDASWGDELLARTVVTSERVFDGRIFDVERREVDLGEAGTVVRDLVTHPGAVAVVALDDDGRVALIRQYRVPVGAFLWEVPAGLLDGGPEETLLAAAQRELAEEIDLAARRWDVLVDYATSPGMGDESLRVFLARDLEAAPAGDFVREGEEAEIELVWIPLAEAVEAVLAGRVHNPSAVVGLLAADRAAREDFVGLRAVDAPFLLRPGVRPA</sequence>
<dbReference type="Proteomes" id="UP000245166">
    <property type="component" value="Unassembled WGS sequence"/>
</dbReference>
<dbReference type="PROSITE" id="PS51462">
    <property type="entry name" value="NUDIX"/>
    <property type="match status" value="1"/>
</dbReference>
<gene>
    <name evidence="3" type="ORF">C8046_04075</name>
</gene>
<dbReference type="InterPro" id="IPR000086">
    <property type="entry name" value="NUDIX_hydrolase_dom"/>
</dbReference>
<dbReference type="AlphaFoldDB" id="A0A2U1ZSL5"/>
<keyword evidence="1" id="KW-0378">Hydrolase</keyword>
<dbReference type="SUPFAM" id="SSF55811">
    <property type="entry name" value="Nudix"/>
    <property type="match status" value="1"/>
</dbReference>
<accession>A0A2U1ZSL5</accession>
<evidence type="ECO:0000313" key="4">
    <source>
        <dbReference type="Proteomes" id="UP000245166"/>
    </source>
</evidence>
<dbReference type="InterPro" id="IPR015797">
    <property type="entry name" value="NUDIX_hydrolase-like_dom_sf"/>
</dbReference>
<evidence type="ECO:0000313" key="3">
    <source>
        <dbReference type="EMBL" id="PWD49978.1"/>
    </source>
</evidence>
<dbReference type="RefSeq" id="WP_109228362.1">
    <property type="nucleotide sequence ID" value="NZ_PYHR01000002.1"/>
</dbReference>
<dbReference type="PANTHER" id="PTHR11839">
    <property type="entry name" value="UDP/ADP-SUGAR PYROPHOSPHATASE"/>
    <property type="match status" value="1"/>
</dbReference>
<organism evidence="3 4">
    <name type="scientific">Serinibacter arcticus</name>
    <dbReference type="NCBI Taxonomy" id="1655435"/>
    <lineage>
        <taxon>Bacteria</taxon>
        <taxon>Bacillati</taxon>
        <taxon>Actinomycetota</taxon>
        <taxon>Actinomycetes</taxon>
        <taxon>Micrococcales</taxon>
        <taxon>Beutenbergiaceae</taxon>
        <taxon>Serinibacter</taxon>
    </lineage>
</organism>
<dbReference type="PANTHER" id="PTHR11839:SF31">
    <property type="entry name" value="ADP-RIBOSE PYROPHOSPHATASE"/>
    <property type="match status" value="1"/>
</dbReference>
<proteinExistence type="predicted"/>
<protein>
    <submittedName>
        <fullName evidence="3">ADP-ribose pyrophosphatase</fullName>
    </submittedName>
</protein>
<reference evidence="3 4" key="1">
    <citation type="submission" date="2018-03" db="EMBL/GenBank/DDBJ databases">
        <title>Genome assembly of novel Miniimonas species PCH200.</title>
        <authorList>
            <person name="Thakur V."/>
            <person name="Kumar V."/>
            <person name="Singh D."/>
        </authorList>
    </citation>
    <scope>NUCLEOTIDE SEQUENCE [LARGE SCALE GENOMIC DNA]</scope>
    <source>
        <strain evidence="3 4">PCH200</strain>
    </source>
</reference>
<keyword evidence="4" id="KW-1185">Reference proteome</keyword>
<dbReference type="CDD" id="cd24158">
    <property type="entry name" value="NUDIX_ADPRase_Rv1700"/>
    <property type="match status" value="1"/>
</dbReference>
<evidence type="ECO:0000259" key="2">
    <source>
        <dbReference type="PROSITE" id="PS51462"/>
    </source>
</evidence>
<dbReference type="Pfam" id="PF00293">
    <property type="entry name" value="NUDIX"/>
    <property type="match status" value="1"/>
</dbReference>
<comment type="caution">
    <text evidence="3">The sequence shown here is derived from an EMBL/GenBank/DDBJ whole genome shotgun (WGS) entry which is preliminary data.</text>
</comment>
<dbReference type="GO" id="GO:0006753">
    <property type="term" value="P:nucleoside phosphate metabolic process"/>
    <property type="evidence" value="ECO:0007669"/>
    <property type="project" value="TreeGrafter"/>
</dbReference>
<dbReference type="GO" id="GO:0005829">
    <property type="term" value="C:cytosol"/>
    <property type="evidence" value="ECO:0007669"/>
    <property type="project" value="TreeGrafter"/>
</dbReference>
<evidence type="ECO:0000256" key="1">
    <source>
        <dbReference type="ARBA" id="ARBA00022801"/>
    </source>
</evidence>
<name>A0A2U1ZSL5_9MICO</name>
<dbReference type="GO" id="GO:0016787">
    <property type="term" value="F:hydrolase activity"/>
    <property type="evidence" value="ECO:0007669"/>
    <property type="project" value="UniProtKB-KW"/>
</dbReference>
<dbReference type="Gene3D" id="3.90.79.10">
    <property type="entry name" value="Nucleoside Triphosphate Pyrophosphohydrolase"/>
    <property type="match status" value="1"/>
</dbReference>
<dbReference type="EMBL" id="PYHR01000002">
    <property type="protein sequence ID" value="PWD49978.1"/>
    <property type="molecule type" value="Genomic_DNA"/>
</dbReference>
<feature type="domain" description="Nudix hydrolase" evidence="2">
    <location>
        <begin position="52"/>
        <end position="192"/>
    </location>
</feature>
<dbReference type="GO" id="GO:0019693">
    <property type="term" value="P:ribose phosphate metabolic process"/>
    <property type="evidence" value="ECO:0007669"/>
    <property type="project" value="TreeGrafter"/>
</dbReference>
<dbReference type="OrthoDB" id="9806150at2"/>